<sequence length="70" mass="8039">MRLKDIRYYSLVTLLALANAAFYTVFIMLGLREVFPSIEENFEVISAAMYIFLVVIGVAWGIPRLRTFFG</sequence>
<accession>A0AAX2HC01</accession>
<evidence type="ECO:0008006" key="4">
    <source>
        <dbReference type="Google" id="ProtNLM"/>
    </source>
</evidence>
<feature type="transmembrane region" description="Helical" evidence="1">
    <location>
        <begin position="44"/>
        <end position="62"/>
    </location>
</feature>
<keyword evidence="1" id="KW-1133">Transmembrane helix</keyword>
<reference evidence="2 3" key="1">
    <citation type="submission" date="2017-08" db="EMBL/GenBank/DDBJ databases">
        <authorList>
            <person name="Chaillou S."/>
        </authorList>
    </citation>
    <scope>NUCLEOTIDE SEQUENCE [LARGE SCALE GENOMIC DNA]</scope>
    <source>
        <strain evidence="2 3">MFPA15A1205</strain>
    </source>
</reference>
<organism evidence="2 3">
    <name type="scientific">Pseudomonas lundensis</name>
    <dbReference type="NCBI Taxonomy" id="86185"/>
    <lineage>
        <taxon>Bacteria</taxon>
        <taxon>Pseudomonadati</taxon>
        <taxon>Pseudomonadota</taxon>
        <taxon>Gammaproteobacteria</taxon>
        <taxon>Pseudomonadales</taxon>
        <taxon>Pseudomonadaceae</taxon>
        <taxon>Pseudomonas</taxon>
    </lineage>
</organism>
<gene>
    <name evidence="2" type="ORF">PLUA15_50036</name>
</gene>
<evidence type="ECO:0000256" key="1">
    <source>
        <dbReference type="SAM" id="Phobius"/>
    </source>
</evidence>
<feature type="transmembrane region" description="Helical" evidence="1">
    <location>
        <begin position="12"/>
        <end position="32"/>
    </location>
</feature>
<proteinExistence type="predicted"/>
<comment type="caution">
    <text evidence="2">The sequence shown here is derived from an EMBL/GenBank/DDBJ whole genome shotgun (WGS) entry which is preliminary data.</text>
</comment>
<keyword evidence="1" id="KW-0472">Membrane</keyword>
<dbReference type="AlphaFoldDB" id="A0AAX2HC01"/>
<name>A0AAX2HC01_9PSED</name>
<keyword evidence="1" id="KW-0812">Transmembrane</keyword>
<evidence type="ECO:0000313" key="2">
    <source>
        <dbReference type="EMBL" id="SOB54163.1"/>
    </source>
</evidence>
<dbReference type="EMBL" id="OBKZ01000045">
    <property type="protein sequence ID" value="SOB54163.1"/>
    <property type="molecule type" value="Genomic_DNA"/>
</dbReference>
<protein>
    <recommendedName>
        <fullName evidence="4">MFS transporter</fullName>
    </recommendedName>
</protein>
<dbReference type="Proteomes" id="UP000219564">
    <property type="component" value="Unassembled WGS sequence"/>
</dbReference>
<evidence type="ECO:0000313" key="3">
    <source>
        <dbReference type="Proteomes" id="UP000219564"/>
    </source>
</evidence>
<dbReference type="RefSeq" id="WP_097192576.1">
    <property type="nucleotide sequence ID" value="NZ_JAAQYE010000003.1"/>
</dbReference>